<feature type="non-terminal residue" evidence="6">
    <location>
        <position position="387"/>
    </location>
</feature>
<feature type="binding site" evidence="5">
    <location>
        <position position="357"/>
    </location>
    <ligand>
        <name>Mn(2+)</name>
        <dbReference type="ChEBI" id="CHEBI:29035"/>
        <label>2</label>
    </ligand>
</feature>
<evidence type="ECO:0000256" key="3">
    <source>
        <dbReference type="ARBA" id="ARBA00022801"/>
    </source>
</evidence>
<dbReference type="Proteomes" id="UP000015453">
    <property type="component" value="Unassembled WGS sequence"/>
</dbReference>
<evidence type="ECO:0008006" key="8">
    <source>
        <dbReference type="Google" id="ProtNLM"/>
    </source>
</evidence>
<dbReference type="SUPFAM" id="SSF53187">
    <property type="entry name" value="Zn-dependent exopeptidases"/>
    <property type="match status" value="1"/>
</dbReference>
<feature type="binding site" evidence="5">
    <location>
        <position position="103"/>
    </location>
    <ligand>
        <name>Mn(2+)</name>
        <dbReference type="ChEBI" id="CHEBI:29035"/>
        <label>2</label>
    </ligand>
</feature>
<dbReference type="InterPro" id="IPR036264">
    <property type="entry name" value="Bact_exopeptidase_dim_dom"/>
</dbReference>
<dbReference type="CDD" id="cd08017">
    <property type="entry name" value="M20_IAA_Hyd"/>
    <property type="match status" value="1"/>
</dbReference>
<dbReference type="AlphaFoldDB" id="S8EDD8"/>
<proteinExistence type="inferred from homology"/>
<dbReference type="PANTHER" id="PTHR11014">
    <property type="entry name" value="PEPTIDASE M20 FAMILY MEMBER"/>
    <property type="match status" value="1"/>
</dbReference>
<dbReference type="InterPro" id="IPR002933">
    <property type="entry name" value="Peptidase_M20"/>
</dbReference>
<dbReference type="PANTHER" id="PTHR11014:SF62">
    <property type="entry name" value="IAA-AMINO ACID HYDROLASE ILR1-LIKE 6"/>
    <property type="match status" value="1"/>
</dbReference>
<comment type="cofactor">
    <cofactor evidence="5">
        <name>Mn(2+)</name>
        <dbReference type="ChEBI" id="CHEBI:29035"/>
    </cofactor>
    <text evidence="5">The Mn(2+) ion enhances activity.</text>
</comment>
<sequence>EIMRLARTPEIVNWMKSVRRKIHQNPELAFEEHETSRLIRSELDRLDIAYRFPLAKTGIRAVVGTGNPPYVALRADMDALPIQEAGDWEHKSANAGKMHACGHDAHVAMLVGAARILKAREQQLKGTVVLLFQPAEEAGNGAKRMIRDGALENVDAIFTMHVSHLLPTGVMGSRQGALLAGCGFFKAVIKAGKGSNAFLAASAAVISLQGIVSRESDPLESQVVSVTFIKSRDGTGTGTPAQAELGGTVRAFSKENFRLLFRRIEEVMVAQSEVYGCSATVDFFGGSDAVYPPTTNDNKMYEHMKKTALRLVGTDNFRVVEPLMGAEDFSFYSELVPAVFLFIGIRNESVGSVHSVHTPHFMIDENALPLGAAIHAAMAETYLYEHG</sequence>
<dbReference type="PIRSF" id="PIRSF005962">
    <property type="entry name" value="Pept_M20D_amidohydro"/>
    <property type="match status" value="1"/>
</dbReference>
<dbReference type="GO" id="GO:0009850">
    <property type="term" value="P:auxin metabolic process"/>
    <property type="evidence" value="ECO:0007669"/>
    <property type="project" value="InterPro"/>
</dbReference>
<accession>S8EDD8</accession>
<dbReference type="EMBL" id="AUSU01000224">
    <property type="protein sequence ID" value="EPS73983.1"/>
    <property type="molecule type" value="Genomic_DNA"/>
</dbReference>
<feature type="non-terminal residue" evidence="6">
    <location>
        <position position="1"/>
    </location>
</feature>
<evidence type="ECO:0000256" key="1">
    <source>
        <dbReference type="ARBA" id="ARBA00006153"/>
    </source>
</evidence>
<reference evidence="6 7" key="1">
    <citation type="journal article" date="2013" name="BMC Genomics">
        <title>The miniature genome of a carnivorous plant Genlisea aurea contains a low number of genes and short non-coding sequences.</title>
        <authorList>
            <person name="Leushkin E.V."/>
            <person name="Sutormin R.A."/>
            <person name="Nabieva E.R."/>
            <person name="Penin A.A."/>
            <person name="Kondrashov A.S."/>
            <person name="Logacheva M.D."/>
        </authorList>
    </citation>
    <scope>NUCLEOTIDE SEQUENCE [LARGE SCALE GENOMIC DNA]</scope>
</reference>
<dbReference type="GO" id="GO:0009694">
    <property type="term" value="P:jasmonic acid metabolic process"/>
    <property type="evidence" value="ECO:0007669"/>
    <property type="project" value="TreeGrafter"/>
</dbReference>
<dbReference type="FunFam" id="3.30.70.360:FF:000001">
    <property type="entry name" value="N-acetyldiaminopimelate deacetylase"/>
    <property type="match status" value="1"/>
</dbReference>
<keyword evidence="7" id="KW-1185">Reference proteome</keyword>
<dbReference type="InterPro" id="IPR044757">
    <property type="entry name" value="ILR1-like_Hyd"/>
</dbReference>
<evidence type="ECO:0000256" key="2">
    <source>
        <dbReference type="ARBA" id="ARBA00022729"/>
    </source>
</evidence>
<feature type="binding site" evidence="5">
    <location>
        <position position="137"/>
    </location>
    <ligand>
        <name>Mn(2+)</name>
        <dbReference type="ChEBI" id="CHEBI:29035"/>
        <label>2</label>
    </ligand>
</feature>
<keyword evidence="4 5" id="KW-0464">Manganese</keyword>
<evidence type="ECO:0000313" key="7">
    <source>
        <dbReference type="Proteomes" id="UP000015453"/>
    </source>
</evidence>
<evidence type="ECO:0000313" key="6">
    <source>
        <dbReference type="EMBL" id="EPS73983.1"/>
    </source>
</evidence>
<dbReference type="InterPro" id="IPR017439">
    <property type="entry name" value="Amidohydrolase"/>
</dbReference>
<dbReference type="Gene3D" id="3.40.630.10">
    <property type="entry name" value="Zn peptidases"/>
    <property type="match status" value="1"/>
</dbReference>
<evidence type="ECO:0000256" key="5">
    <source>
        <dbReference type="PIRSR" id="PIRSR005962-1"/>
    </source>
</evidence>
<dbReference type="SUPFAM" id="SSF55031">
    <property type="entry name" value="Bacterial exopeptidase dimerisation domain"/>
    <property type="match status" value="1"/>
</dbReference>
<dbReference type="Gene3D" id="3.30.70.360">
    <property type="match status" value="1"/>
</dbReference>
<keyword evidence="2" id="KW-0732">Signal</keyword>
<organism evidence="6 7">
    <name type="scientific">Genlisea aurea</name>
    <dbReference type="NCBI Taxonomy" id="192259"/>
    <lineage>
        <taxon>Eukaryota</taxon>
        <taxon>Viridiplantae</taxon>
        <taxon>Streptophyta</taxon>
        <taxon>Embryophyta</taxon>
        <taxon>Tracheophyta</taxon>
        <taxon>Spermatophyta</taxon>
        <taxon>Magnoliopsida</taxon>
        <taxon>eudicotyledons</taxon>
        <taxon>Gunneridae</taxon>
        <taxon>Pentapetalae</taxon>
        <taxon>asterids</taxon>
        <taxon>lamiids</taxon>
        <taxon>Lamiales</taxon>
        <taxon>Lentibulariaceae</taxon>
        <taxon>Genlisea</taxon>
    </lineage>
</organism>
<comment type="caution">
    <text evidence="6">The sequence shown here is derived from an EMBL/GenBank/DDBJ whole genome shotgun (WGS) entry which is preliminary data.</text>
</comment>
<dbReference type="NCBIfam" id="TIGR01891">
    <property type="entry name" value="amidohydrolases"/>
    <property type="match status" value="1"/>
</dbReference>
<feature type="binding site" evidence="5">
    <location>
        <position position="161"/>
    </location>
    <ligand>
        <name>Mn(2+)</name>
        <dbReference type="ChEBI" id="CHEBI:29035"/>
        <label>2</label>
    </ligand>
</feature>
<gene>
    <name evidence="6" type="ORF">M569_00763</name>
</gene>
<dbReference type="Pfam" id="PF01546">
    <property type="entry name" value="Peptidase_M20"/>
    <property type="match status" value="1"/>
</dbReference>
<evidence type="ECO:0000256" key="4">
    <source>
        <dbReference type="ARBA" id="ARBA00023211"/>
    </source>
</evidence>
<name>S8EDD8_9LAMI</name>
<protein>
    <recommendedName>
        <fullName evidence="8">Peptidase M20 dimerisation domain-containing protein</fullName>
    </recommendedName>
</protein>
<dbReference type="GO" id="GO:0046872">
    <property type="term" value="F:metal ion binding"/>
    <property type="evidence" value="ECO:0007669"/>
    <property type="project" value="UniProtKB-KW"/>
</dbReference>
<comment type="similarity">
    <text evidence="1">Belongs to the peptidase M20 family.</text>
</comment>
<feature type="binding site" evidence="5">
    <location>
        <position position="101"/>
    </location>
    <ligand>
        <name>Mn(2+)</name>
        <dbReference type="ChEBI" id="CHEBI:29035"/>
        <label>2</label>
    </ligand>
</feature>
<keyword evidence="5" id="KW-0479">Metal-binding</keyword>
<dbReference type="OrthoDB" id="6119954at2759"/>
<dbReference type="MEROPS" id="M20.A05"/>
<dbReference type="GO" id="GO:0016787">
    <property type="term" value="F:hydrolase activity"/>
    <property type="evidence" value="ECO:0007669"/>
    <property type="project" value="UniProtKB-KW"/>
</dbReference>
<keyword evidence="3" id="KW-0378">Hydrolase</keyword>